<dbReference type="Pfam" id="PF01351">
    <property type="entry name" value="RNase_HII"/>
    <property type="match status" value="1"/>
</dbReference>
<comment type="catalytic activity">
    <reaction evidence="1 8 9">
        <text>Endonucleolytic cleavage to 5'-phosphomonoester.</text>
        <dbReference type="EC" id="3.1.26.4"/>
    </reaction>
</comment>
<sequence>MSQMEADTPMEESQGDQIDSQDIQDETPASHAFIPPSVDTKRVLSGDSYTHLSAIPDAIKADMSTECVLGVDEAGRGPVLGPMVYALSYLPRSHHHSLLASTHHFDDSKALTPAVRAALMRTLCTPGTDLHAQTGWAIRSLSAQDISSAQLRSSGASNLNEQAMSATISLIQNVLDLGVNVKEVYVDTIGPPASYQRKLEKVFPALAITVEKKADSLFPCVSAASVVAKVTRDVALEVLWRTYRGEGTGGADGEGGEEEVVGWGSGYPSDARCTGWMKGNMDPVFGWGSECRFSWGTAKELLEARGAPCRVDWPEGSDPEADSMKLTGFFLGADEQDEKMDEVAGHFGKRVPEADARHSTPRNGRAQISHQSIDEDERPNHPLRGDESRSDPKLAGDSENFRFTPGDLPGTEGKEARQAGSMEQPSETPSTQDIQPLPVSASNEQDHSQRSSRHTRPFSRASKSTLASSSTSGSQRRKKSTRASSRSESLHQAFSSPHQHGQKPGVMEPIPESRYDPEDELSMVFPPMSPNRCAEIEGWKGDVVPGAPAPPSVVRGRREDDFDEVESVGWWESYSQRSEGSVGS</sequence>
<dbReference type="InterPro" id="IPR024567">
    <property type="entry name" value="RNase_HII/HIII_dom"/>
</dbReference>
<dbReference type="PANTHER" id="PTHR10954:SF7">
    <property type="entry name" value="RIBONUCLEASE H2 SUBUNIT A"/>
    <property type="match status" value="1"/>
</dbReference>
<dbReference type="PROSITE" id="PS51975">
    <property type="entry name" value="RNASE_H_2"/>
    <property type="match status" value="1"/>
</dbReference>
<dbReference type="FunFam" id="1.10.10.460:FF:000001">
    <property type="entry name" value="Ribonuclease"/>
    <property type="match status" value="1"/>
</dbReference>
<feature type="compositionally biased region" description="Polar residues" evidence="10">
    <location>
        <begin position="490"/>
        <end position="499"/>
    </location>
</feature>
<protein>
    <recommendedName>
        <fullName evidence="9">Ribonuclease</fullName>
        <ecNumber evidence="9">3.1.26.4</ecNumber>
    </recommendedName>
</protein>
<dbReference type="GO" id="GO:0003723">
    <property type="term" value="F:RNA binding"/>
    <property type="evidence" value="ECO:0007669"/>
    <property type="project" value="UniProtKB-UniRule"/>
</dbReference>
<evidence type="ECO:0000256" key="6">
    <source>
        <dbReference type="ARBA" id="ARBA00022759"/>
    </source>
</evidence>
<dbReference type="EMBL" id="QWIS01000124">
    <property type="protein sequence ID" value="RMZ05689.1"/>
    <property type="molecule type" value="Genomic_DNA"/>
</dbReference>
<dbReference type="GO" id="GO:0004523">
    <property type="term" value="F:RNA-DNA hybrid ribonuclease activity"/>
    <property type="evidence" value="ECO:0007669"/>
    <property type="project" value="UniProtKB-UniRule"/>
</dbReference>
<feature type="binding site" evidence="8">
    <location>
        <position position="72"/>
    </location>
    <ligand>
        <name>a divalent metal cation</name>
        <dbReference type="ChEBI" id="CHEBI:60240"/>
    </ligand>
</feature>
<feature type="domain" description="RNase H type-2" evidence="11">
    <location>
        <begin position="66"/>
        <end position="307"/>
    </location>
</feature>
<dbReference type="InterPro" id="IPR036397">
    <property type="entry name" value="RNaseH_sf"/>
</dbReference>
<feature type="binding site" evidence="8">
    <location>
        <position position="73"/>
    </location>
    <ligand>
        <name>a divalent metal cation</name>
        <dbReference type="ChEBI" id="CHEBI:60240"/>
    </ligand>
</feature>
<evidence type="ECO:0000256" key="1">
    <source>
        <dbReference type="ARBA" id="ARBA00000077"/>
    </source>
</evidence>
<keyword evidence="7 8" id="KW-0378">Hydrolase</keyword>
<comment type="similarity">
    <text evidence="3">Belongs to the RNase HII family. Eukaryotic subfamily.</text>
</comment>
<dbReference type="GO" id="GO:0006298">
    <property type="term" value="P:mismatch repair"/>
    <property type="evidence" value="ECO:0007669"/>
    <property type="project" value="TreeGrafter"/>
</dbReference>
<evidence type="ECO:0000256" key="3">
    <source>
        <dbReference type="ARBA" id="ARBA00007058"/>
    </source>
</evidence>
<evidence type="ECO:0000256" key="4">
    <source>
        <dbReference type="ARBA" id="ARBA00022722"/>
    </source>
</evidence>
<evidence type="ECO:0000256" key="7">
    <source>
        <dbReference type="ARBA" id="ARBA00022801"/>
    </source>
</evidence>
<organism evidence="12 13">
    <name type="scientific">Hortaea werneckii</name>
    <name type="common">Black yeast</name>
    <name type="synonym">Cladosporium werneckii</name>
    <dbReference type="NCBI Taxonomy" id="91943"/>
    <lineage>
        <taxon>Eukaryota</taxon>
        <taxon>Fungi</taxon>
        <taxon>Dikarya</taxon>
        <taxon>Ascomycota</taxon>
        <taxon>Pezizomycotina</taxon>
        <taxon>Dothideomycetes</taxon>
        <taxon>Dothideomycetidae</taxon>
        <taxon>Mycosphaerellales</taxon>
        <taxon>Teratosphaeriaceae</taxon>
        <taxon>Hortaea</taxon>
    </lineage>
</organism>
<dbReference type="Gene3D" id="1.10.10.460">
    <property type="entry name" value="Ribonuclease hii. Domain 2"/>
    <property type="match status" value="1"/>
</dbReference>
<feature type="compositionally biased region" description="Low complexity" evidence="10">
    <location>
        <begin position="459"/>
        <end position="474"/>
    </location>
</feature>
<keyword evidence="5 8" id="KW-0479">Metal-binding</keyword>
<feature type="region of interest" description="Disordered" evidence="10">
    <location>
        <begin position="1"/>
        <end position="37"/>
    </location>
</feature>
<comment type="cofactor">
    <cofactor evidence="2">
        <name>Mg(2+)</name>
        <dbReference type="ChEBI" id="CHEBI:18420"/>
    </cofactor>
</comment>
<dbReference type="FunFam" id="3.30.420.10:FF:000016">
    <property type="entry name" value="Ribonuclease"/>
    <property type="match status" value="1"/>
</dbReference>
<evidence type="ECO:0000313" key="13">
    <source>
        <dbReference type="Proteomes" id="UP000280598"/>
    </source>
</evidence>
<evidence type="ECO:0000256" key="5">
    <source>
        <dbReference type="ARBA" id="ARBA00022723"/>
    </source>
</evidence>
<evidence type="ECO:0000256" key="2">
    <source>
        <dbReference type="ARBA" id="ARBA00001946"/>
    </source>
</evidence>
<dbReference type="InterPro" id="IPR004649">
    <property type="entry name" value="RNase_H2_suA"/>
</dbReference>
<accession>A0A3M7GXF3</accession>
<gene>
    <name evidence="12" type="ORF">D0860_05846</name>
</gene>
<feature type="compositionally biased region" description="Polar residues" evidence="10">
    <location>
        <begin position="421"/>
        <end position="434"/>
    </location>
</feature>
<proteinExistence type="inferred from homology"/>
<feature type="compositionally biased region" description="Basic and acidic residues" evidence="10">
    <location>
        <begin position="378"/>
        <end position="400"/>
    </location>
</feature>
<dbReference type="GO" id="GO:0046872">
    <property type="term" value="F:metal ion binding"/>
    <property type="evidence" value="ECO:0007669"/>
    <property type="project" value="UniProtKB-KW"/>
</dbReference>
<dbReference type="AlphaFoldDB" id="A0A3M7GXF3"/>
<dbReference type="GO" id="GO:0032299">
    <property type="term" value="C:ribonuclease H2 complex"/>
    <property type="evidence" value="ECO:0007669"/>
    <property type="project" value="TreeGrafter"/>
</dbReference>
<reference evidence="12 13" key="1">
    <citation type="journal article" date="2018" name="BMC Genomics">
        <title>Genomic evidence for intraspecific hybridization in a clonal and extremely halotolerant yeast.</title>
        <authorList>
            <person name="Gostincar C."/>
            <person name="Stajich J.E."/>
            <person name="Zupancic J."/>
            <person name="Zalar P."/>
            <person name="Gunde-Cimerman N."/>
        </authorList>
    </citation>
    <scope>NUCLEOTIDE SEQUENCE [LARGE SCALE GENOMIC DNA]</scope>
    <source>
        <strain evidence="12 13">EXF-562</strain>
    </source>
</reference>
<keyword evidence="6 8" id="KW-0255">Endonuclease</keyword>
<dbReference type="InterPro" id="IPR023160">
    <property type="entry name" value="RNase_HII_hlx-loop-hlx_cap_dom"/>
</dbReference>
<dbReference type="Proteomes" id="UP000280598">
    <property type="component" value="Unassembled WGS sequence"/>
</dbReference>
<comment type="caution">
    <text evidence="12">The sequence shown here is derived from an EMBL/GenBank/DDBJ whole genome shotgun (WGS) entry which is preliminary data.</text>
</comment>
<dbReference type="PANTHER" id="PTHR10954">
    <property type="entry name" value="RIBONUCLEASE H2 SUBUNIT A"/>
    <property type="match status" value="1"/>
</dbReference>
<name>A0A3M7GXF3_HORWE</name>
<evidence type="ECO:0000256" key="9">
    <source>
        <dbReference type="RuleBase" id="RU003515"/>
    </source>
</evidence>
<dbReference type="InterPro" id="IPR001352">
    <property type="entry name" value="RNase_HII/HIII"/>
</dbReference>
<dbReference type="InterPro" id="IPR012337">
    <property type="entry name" value="RNaseH-like_sf"/>
</dbReference>
<dbReference type="NCBIfam" id="TIGR00729">
    <property type="entry name" value="ribonuclease HII"/>
    <property type="match status" value="1"/>
</dbReference>
<feature type="region of interest" description="Disordered" evidence="10">
    <location>
        <begin position="349"/>
        <end position="560"/>
    </location>
</feature>
<evidence type="ECO:0000259" key="11">
    <source>
        <dbReference type="PROSITE" id="PS51975"/>
    </source>
</evidence>
<keyword evidence="4 8" id="KW-0540">Nuclease</keyword>
<dbReference type="GO" id="GO:0043137">
    <property type="term" value="P:DNA replication, removal of RNA primer"/>
    <property type="evidence" value="ECO:0007669"/>
    <property type="project" value="TreeGrafter"/>
</dbReference>
<evidence type="ECO:0000256" key="10">
    <source>
        <dbReference type="SAM" id="MobiDB-lite"/>
    </source>
</evidence>
<dbReference type="EC" id="3.1.26.4" evidence="9"/>
<dbReference type="VEuPathDB" id="FungiDB:BTJ68_11048"/>
<dbReference type="CDD" id="cd07181">
    <property type="entry name" value="RNase_HII_eukaryota_like"/>
    <property type="match status" value="1"/>
</dbReference>
<comment type="function">
    <text evidence="9">Endonuclease that specifically degrades the RNA of RNA-DNA hybrids.</text>
</comment>
<dbReference type="Gene3D" id="3.30.420.10">
    <property type="entry name" value="Ribonuclease H-like superfamily/Ribonuclease H"/>
    <property type="match status" value="1"/>
</dbReference>
<evidence type="ECO:0000313" key="12">
    <source>
        <dbReference type="EMBL" id="RMZ05689.1"/>
    </source>
</evidence>
<feature type="binding site" evidence="8">
    <location>
        <position position="187"/>
    </location>
    <ligand>
        <name>a divalent metal cation</name>
        <dbReference type="ChEBI" id="CHEBI:60240"/>
    </ligand>
</feature>
<dbReference type="SUPFAM" id="SSF53098">
    <property type="entry name" value="Ribonuclease H-like"/>
    <property type="match status" value="1"/>
</dbReference>
<comment type="cofactor">
    <cofactor evidence="8">
        <name>Mn(2+)</name>
        <dbReference type="ChEBI" id="CHEBI:29035"/>
    </cofactor>
    <cofactor evidence="8">
        <name>Mg(2+)</name>
        <dbReference type="ChEBI" id="CHEBI:18420"/>
    </cofactor>
    <text evidence="8">Manganese or magnesium. Binds 1 divalent metal ion per monomer in the absence of substrate. May bind a second metal ion after substrate binding.</text>
</comment>
<evidence type="ECO:0000256" key="8">
    <source>
        <dbReference type="PROSITE-ProRule" id="PRU01319"/>
    </source>
</evidence>